<dbReference type="Pfam" id="PF01764">
    <property type="entry name" value="Lipase_3"/>
    <property type="match status" value="1"/>
</dbReference>
<dbReference type="OrthoDB" id="426718at2759"/>
<dbReference type="Proteomes" id="UP000193467">
    <property type="component" value="Unassembled WGS sequence"/>
</dbReference>
<accession>A0A1Y2FCU3</accession>
<keyword evidence="5" id="KW-1185">Reference proteome</keyword>
<sequence length="439" mass="45389">MLRSFLTSVALLAVAVCAQDTTASTTSTDSTVSDAQSIASTATSTSLASASSSTSTGASDTTVSDSQYWHERYHGILSMAIYGDYATLCPQQTFTQAGLLKSFPDSTAEPWTVVEEWGPTASGLEGITVVIPEMDKVVMVFKGIYGWEQFNMTATPIGDTLNLGCANCTAHAGAVTSYLEAKEATNDWAIMKQYVESTGAQWSITGHAFGGMVAQVAALDLGWRGLCHWSHSHGAPRVFNPASANLYNSLFGGEAGQRTVANEDSVPTIIPESDDYTFTLEGFHIFGTNATYGMSYTVCQDDPTDPECAGGNVATDSLFYYTPIGQCGSPNVKNWTQEAAVQRTLSSEFYATATSTYVAPSTSTSTTSTSSSASSSASSAGETTTAASSVEGGASAAAADASSAEASSTPASGATSIYKAGLNAMVALGVVSVGLMVLA</sequence>
<organism evidence="4 5">
    <name type="scientific">Leucosporidium creatinivorum</name>
    <dbReference type="NCBI Taxonomy" id="106004"/>
    <lineage>
        <taxon>Eukaryota</taxon>
        <taxon>Fungi</taxon>
        <taxon>Dikarya</taxon>
        <taxon>Basidiomycota</taxon>
        <taxon>Pucciniomycotina</taxon>
        <taxon>Microbotryomycetes</taxon>
        <taxon>Leucosporidiales</taxon>
        <taxon>Leucosporidium</taxon>
    </lineage>
</organism>
<feature type="region of interest" description="Disordered" evidence="1">
    <location>
        <begin position="359"/>
        <end position="386"/>
    </location>
</feature>
<dbReference type="STRING" id="106004.A0A1Y2FCU3"/>
<dbReference type="SUPFAM" id="SSF53474">
    <property type="entry name" value="alpha/beta-Hydrolases"/>
    <property type="match status" value="1"/>
</dbReference>
<evidence type="ECO:0000256" key="1">
    <source>
        <dbReference type="SAM" id="MobiDB-lite"/>
    </source>
</evidence>
<dbReference type="Gene3D" id="3.40.50.1820">
    <property type="entry name" value="alpha/beta hydrolase"/>
    <property type="match status" value="1"/>
</dbReference>
<evidence type="ECO:0000313" key="4">
    <source>
        <dbReference type="EMBL" id="ORY81234.1"/>
    </source>
</evidence>
<evidence type="ECO:0000256" key="2">
    <source>
        <dbReference type="SAM" id="SignalP"/>
    </source>
</evidence>
<reference evidence="4 5" key="1">
    <citation type="submission" date="2016-07" db="EMBL/GenBank/DDBJ databases">
        <title>Pervasive Adenine N6-methylation of Active Genes in Fungi.</title>
        <authorList>
            <consortium name="DOE Joint Genome Institute"/>
            <person name="Mondo S.J."/>
            <person name="Dannebaum R.O."/>
            <person name="Kuo R.C."/>
            <person name="Labutti K."/>
            <person name="Haridas S."/>
            <person name="Kuo A."/>
            <person name="Salamov A."/>
            <person name="Ahrendt S.R."/>
            <person name="Lipzen A."/>
            <person name="Sullivan W."/>
            <person name="Andreopoulos W.B."/>
            <person name="Clum A."/>
            <person name="Lindquist E."/>
            <person name="Daum C."/>
            <person name="Ramamoorthy G.K."/>
            <person name="Gryganskyi A."/>
            <person name="Culley D."/>
            <person name="Magnuson J.K."/>
            <person name="James T.Y."/>
            <person name="O'Malley M.A."/>
            <person name="Stajich J.E."/>
            <person name="Spatafora J.W."/>
            <person name="Visel A."/>
            <person name="Grigoriev I.V."/>
        </authorList>
    </citation>
    <scope>NUCLEOTIDE SEQUENCE [LARGE SCALE GENOMIC DNA]</scope>
    <source>
        <strain evidence="4 5">62-1032</strain>
    </source>
</reference>
<dbReference type="EMBL" id="MCGR01000023">
    <property type="protein sequence ID" value="ORY81234.1"/>
    <property type="molecule type" value="Genomic_DNA"/>
</dbReference>
<dbReference type="InParanoid" id="A0A1Y2FCU3"/>
<dbReference type="AlphaFoldDB" id="A0A1Y2FCU3"/>
<feature type="domain" description="Fungal lipase-type" evidence="3">
    <location>
        <begin position="148"/>
        <end position="271"/>
    </location>
</feature>
<name>A0A1Y2FCU3_9BASI</name>
<dbReference type="InterPro" id="IPR029058">
    <property type="entry name" value="AB_hydrolase_fold"/>
</dbReference>
<keyword evidence="2" id="KW-0732">Signal</keyword>
<gene>
    <name evidence="4" type="ORF">BCR35DRAFT_304084</name>
</gene>
<dbReference type="GO" id="GO:0006629">
    <property type="term" value="P:lipid metabolic process"/>
    <property type="evidence" value="ECO:0007669"/>
    <property type="project" value="InterPro"/>
</dbReference>
<evidence type="ECO:0000313" key="5">
    <source>
        <dbReference type="Proteomes" id="UP000193467"/>
    </source>
</evidence>
<dbReference type="InterPro" id="IPR002921">
    <property type="entry name" value="Fungal_lipase-type"/>
</dbReference>
<protein>
    <recommendedName>
        <fullName evidence="3">Fungal lipase-type domain-containing protein</fullName>
    </recommendedName>
</protein>
<evidence type="ECO:0000259" key="3">
    <source>
        <dbReference type="Pfam" id="PF01764"/>
    </source>
</evidence>
<dbReference type="PANTHER" id="PTHR45908">
    <property type="entry name" value="PROTEIN CBG11750-RELATED"/>
    <property type="match status" value="1"/>
</dbReference>
<dbReference type="PANTHER" id="PTHR45908:SF8">
    <property type="entry name" value="FUNGAL LIPASE-LIKE DOMAIN-CONTAINING PROTEIN"/>
    <property type="match status" value="1"/>
</dbReference>
<comment type="caution">
    <text evidence="4">The sequence shown here is derived from an EMBL/GenBank/DDBJ whole genome shotgun (WGS) entry which is preliminary data.</text>
</comment>
<feature type="chain" id="PRO_5012621254" description="Fungal lipase-type domain-containing protein" evidence="2">
    <location>
        <begin position="19"/>
        <end position="439"/>
    </location>
</feature>
<feature type="signal peptide" evidence="2">
    <location>
        <begin position="1"/>
        <end position="18"/>
    </location>
</feature>
<proteinExistence type="predicted"/>